<dbReference type="AlphaFoldDB" id="A0A9X7PGC2"/>
<dbReference type="RefSeq" id="WP_106678274.1">
    <property type="nucleotide sequence ID" value="NZ_PXWG01000054.1"/>
</dbReference>
<dbReference type="Proteomes" id="UP000242427">
    <property type="component" value="Unassembled WGS sequence"/>
</dbReference>
<name>A0A9X7PGC2_9ACTN</name>
<comment type="caution">
    <text evidence="1">The sequence shown here is derived from an EMBL/GenBank/DDBJ whole genome shotgun (WGS) entry which is preliminary data.</text>
</comment>
<evidence type="ECO:0000313" key="2">
    <source>
        <dbReference type="Proteomes" id="UP000242427"/>
    </source>
</evidence>
<proteinExistence type="predicted"/>
<sequence length="196" mass="21568">MERDVGAGRKRPVIGQNAVRVPRIEGQERINAPCAFFGSGAARALTGARFLYEDEHAQRLLCSIGEPQSAGEERHYLVQDGQGRDIGVIRRIPPVNELARPTWRIEQPGHPEITGLNKWATLNPLGVAAHAAGKVLGGLAMAVFMSEPDGGDQRDRTLRWSAGREKVMESDDYTFTIMAPWLDRRLAFAVAVIGDR</sequence>
<reference evidence="1 2" key="1">
    <citation type="submission" date="2018-03" db="EMBL/GenBank/DDBJ databases">
        <title>Chitinolytic properties of Streptosporangium nondiastaticum TBG75A20.</title>
        <authorList>
            <person name="Gayathri V."/>
            <person name="Shiburaj S."/>
        </authorList>
    </citation>
    <scope>NUCLEOTIDE SEQUENCE [LARGE SCALE GENOMIC DNA]</scope>
    <source>
        <strain evidence="1 2">TBG75A20</strain>
    </source>
</reference>
<protein>
    <submittedName>
        <fullName evidence="1">Uncharacterized protein</fullName>
    </submittedName>
</protein>
<dbReference type="OrthoDB" id="572274at2"/>
<accession>A0A9X7PGC2</accession>
<evidence type="ECO:0000313" key="1">
    <source>
        <dbReference type="EMBL" id="PSJ26995.1"/>
    </source>
</evidence>
<dbReference type="EMBL" id="PXWG01000054">
    <property type="protein sequence ID" value="PSJ26995.1"/>
    <property type="molecule type" value="Genomic_DNA"/>
</dbReference>
<keyword evidence="2" id="KW-1185">Reference proteome</keyword>
<organism evidence="1 2">
    <name type="scientific">Streptosporangium nondiastaticum</name>
    <dbReference type="NCBI Taxonomy" id="35764"/>
    <lineage>
        <taxon>Bacteria</taxon>
        <taxon>Bacillati</taxon>
        <taxon>Actinomycetota</taxon>
        <taxon>Actinomycetes</taxon>
        <taxon>Streptosporangiales</taxon>
        <taxon>Streptosporangiaceae</taxon>
        <taxon>Streptosporangium</taxon>
    </lineage>
</organism>
<gene>
    <name evidence="1" type="ORF">B7P34_19910</name>
</gene>